<reference evidence="3 4" key="1">
    <citation type="journal article" date="2019" name="Int. J. Syst. Evol. Microbiol.">
        <title>The Global Catalogue of Microorganisms (GCM) 10K type strain sequencing project: providing services to taxonomists for standard genome sequencing and annotation.</title>
        <authorList>
            <consortium name="The Broad Institute Genomics Platform"/>
            <consortium name="The Broad Institute Genome Sequencing Center for Infectious Disease"/>
            <person name="Wu L."/>
            <person name="Ma J."/>
        </authorList>
    </citation>
    <scope>NUCLEOTIDE SEQUENCE [LARGE SCALE GENOMIC DNA]</scope>
    <source>
        <strain evidence="3 4">JCM 10303</strain>
    </source>
</reference>
<evidence type="ECO:0000313" key="4">
    <source>
        <dbReference type="Proteomes" id="UP001500729"/>
    </source>
</evidence>
<feature type="compositionally biased region" description="Low complexity" evidence="1">
    <location>
        <begin position="74"/>
        <end position="91"/>
    </location>
</feature>
<keyword evidence="4" id="KW-1185">Reference proteome</keyword>
<name>A0ABN1C2P7_SACER</name>
<feature type="compositionally biased region" description="Basic and acidic residues" evidence="1">
    <location>
        <begin position="62"/>
        <end position="72"/>
    </location>
</feature>
<accession>A0ABN1C2P7</accession>
<comment type="caution">
    <text evidence="3">The sequence shown here is derived from an EMBL/GenBank/DDBJ whole genome shotgun (WGS) entry which is preliminary data.</text>
</comment>
<evidence type="ECO:0000256" key="1">
    <source>
        <dbReference type="SAM" id="MobiDB-lite"/>
    </source>
</evidence>
<feature type="signal peptide" evidence="2">
    <location>
        <begin position="1"/>
        <end position="27"/>
    </location>
</feature>
<gene>
    <name evidence="3" type="ORF">GCM10009533_06410</name>
</gene>
<evidence type="ECO:0008006" key="5">
    <source>
        <dbReference type="Google" id="ProtNLM"/>
    </source>
</evidence>
<sequence length="105" mass="10777">MSRTIVRVTVATTLALGLGLAGGAAFANELPIPGLSELSKLQEGQPGKSEPGKSETSVQQSGDERTSTKDDQQQDTTSQSSDGQQEQGDSEPTTRPASGGESIGD</sequence>
<dbReference type="Proteomes" id="UP001500729">
    <property type="component" value="Unassembled WGS sequence"/>
</dbReference>
<feature type="region of interest" description="Disordered" evidence="1">
    <location>
        <begin position="37"/>
        <end position="105"/>
    </location>
</feature>
<evidence type="ECO:0000256" key="2">
    <source>
        <dbReference type="SAM" id="SignalP"/>
    </source>
</evidence>
<organism evidence="3 4">
    <name type="scientific">Saccharopolyspora erythraea</name>
    <name type="common">Streptomyces erythraeus</name>
    <dbReference type="NCBI Taxonomy" id="1836"/>
    <lineage>
        <taxon>Bacteria</taxon>
        <taxon>Bacillati</taxon>
        <taxon>Actinomycetota</taxon>
        <taxon>Actinomycetes</taxon>
        <taxon>Pseudonocardiales</taxon>
        <taxon>Pseudonocardiaceae</taxon>
        <taxon>Saccharopolyspora</taxon>
    </lineage>
</organism>
<proteinExistence type="predicted"/>
<evidence type="ECO:0000313" key="3">
    <source>
        <dbReference type="EMBL" id="GAA0510298.1"/>
    </source>
</evidence>
<protein>
    <recommendedName>
        <fullName evidence="5">Secreted protein</fullName>
    </recommendedName>
</protein>
<feature type="chain" id="PRO_5045630252" description="Secreted protein" evidence="2">
    <location>
        <begin position="28"/>
        <end position="105"/>
    </location>
</feature>
<dbReference type="EMBL" id="BAAAGS010000003">
    <property type="protein sequence ID" value="GAA0510298.1"/>
    <property type="molecule type" value="Genomic_DNA"/>
</dbReference>
<keyword evidence="2" id="KW-0732">Signal</keyword>